<proteinExistence type="predicted"/>
<keyword evidence="1" id="KW-0812">Transmembrane</keyword>
<keyword evidence="1" id="KW-1133">Transmembrane helix</keyword>
<feature type="transmembrane region" description="Helical" evidence="1">
    <location>
        <begin position="20"/>
        <end position="39"/>
    </location>
</feature>
<keyword evidence="1" id="KW-0472">Membrane</keyword>
<sequence length="369" mass="40424">MRAEEFDMSRCSMNVDIWRSLGIASLLVNVLEIAGVLLTHKYGFVTVLPSILVLASFAVTFSVFHLGCWVSVAVFSVVTWMPVVLDGSCVILALLVTAALSWTCAREGYAAALLCSLSLMGSAWFSPQGITIVGALNALGLFFASAAFGCVMSSLSRSQSYVRKNDDGGANEKIVWYLHNRICADLVGLLSKDVSHDLDEDTARVIEGVLEKTRDVISCITTGTGCDEYPRRDEDDLSVLKNHLQEIDLHMADLRYEGSAFFEDCRDSGFKQVPDNNNMNLAINIVDELALNIVKYGSRKGYCIAVTLYDGCMKIASVNIVNQTPLGLPSGKQGLVLIEKKVISMGGTMKVHREDMMWIFDITIPYGRS</sequence>
<accession>A0A430FV56</accession>
<keyword evidence="3" id="KW-1185">Reference proteome</keyword>
<feature type="transmembrane region" description="Helical" evidence="1">
    <location>
        <begin position="80"/>
        <end position="102"/>
    </location>
</feature>
<evidence type="ECO:0000256" key="1">
    <source>
        <dbReference type="SAM" id="Phobius"/>
    </source>
</evidence>
<organism evidence="2 3">
    <name type="scientific">Bifidobacterium samirii</name>
    <dbReference type="NCBI Taxonomy" id="2306974"/>
    <lineage>
        <taxon>Bacteria</taxon>
        <taxon>Bacillati</taxon>
        <taxon>Actinomycetota</taxon>
        <taxon>Actinomycetes</taxon>
        <taxon>Bifidobacteriales</taxon>
        <taxon>Bifidobacteriaceae</taxon>
        <taxon>Bifidobacterium</taxon>
    </lineage>
</organism>
<dbReference type="EMBL" id="QXGK01000006">
    <property type="protein sequence ID" value="RSX57285.1"/>
    <property type="molecule type" value="Genomic_DNA"/>
</dbReference>
<dbReference type="Proteomes" id="UP000287470">
    <property type="component" value="Unassembled WGS sequence"/>
</dbReference>
<gene>
    <name evidence="2" type="ORF">D2E24_0878</name>
</gene>
<comment type="caution">
    <text evidence="2">The sequence shown here is derived from an EMBL/GenBank/DDBJ whole genome shotgun (WGS) entry which is preliminary data.</text>
</comment>
<feature type="transmembrane region" description="Helical" evidence="1">
    <location>
        <begin position="132"/>
        <end position="155"/>
    </location>
</feature>
<dbReference type="AlphaFoldDB" id="A0A430FV56"/>
<reference evidence="2 3" key="1">
    <citation type="submission" date="2018-09" db="EMBL/GenBank/DDBJ databases">
        <title>Characterization of the phylogenetic diversity of five novel species belonging to the genus Bifidobacterium.</title>
        <authorList>
            <person name="Lugli G.A."/>
            <person name="Duranti S."/>
            <person name="Milani C."/>
        </authorList>
    </citation>
    <scope>NUCLEOTIDE SEQUENCE [LARGE SCALE GENOMIC DNA]</scope>
    <source>
        <strain evidence="2 3">2033B</strain>
    </source>
</reference>
<feature type="transmembrane region" description="Helical" evidence="1">
    <location>
        <begin position="51"/>
        <end position="74"/>
    </location>
</feature>
<evidence type="ECO:0000313" key="2">
    <source>
        <dbReference type="EMBL" id="RSX57285.1"/>
    </source>
</evidence>
<feature type="transmembrane region" description="Helical" evidence="1">
    <location>
        <begin position="109"/>
        <end position="126"/>
    </location>
</feature>
<evidence type="ECO:0000313" key="3">
    <source>
        <dbReference type="Proteomes" id="UP000287470"/>
    </source>
</evidence>
<protein>
    <submittedName>
        <fullName evidence="2">Uncharacterized protein</fullName>
    </submittedName>
</protein>
<name>A0A430FV56_9BIFI</name>